<comment type="similarity">
    <text evidence="3 16">Belongs to the cation transport ATPase (P-type) (TC 3.A.3) family. Type IV subfamily.</text>
</comment>
<feature type="transmembrane region" description="Helical" evidence="16">
    <location>
        <begin position="1052"/>
        <end position="1079"/>
    </location>
</feature>
<dbReference type="AlphaFoldDB" id="A0A6J2W9Z4"/>
<feature type="active site" description="4-aspartylphosphate intermediate" evidence="13">
    <location>
        <position position="410"/>
    </location>
</feature>
<name>A0A6J2W9Z4_CHACN</name>
<keyword evidence="9 16" id="KW-1278">Translocase</keyword>
<keyword evidence="20" id="KW-1185">Reference proteome</keyword>
<feature type="binding site" evidence="14">
    <location>
        <position position="811"/>
    </location>
    <ligand>
        <name>ATP</name>
        <dbReference type="ChEBI" id="CHEBI:30616"/>
    </ligand>
</feature>
<evidence type="ECO:0000313" key="21">
    <source>
        <dbReference type="RefSeq" id="XP_030640166.1"/>
    </source>
</evidence>
<feature type="binding site" evidence="14">
    <location>
        <position position="548"/>
    </location>
    <ligand>
        <name>ATP</name>
        <dbReference type="ChEBI" id="CHEBI:30616"/>
    </ligand>
</feature>
<feature type="transmembrane region" description="Helical" evidence="16">
    <location>
        <begin position="977"/>
        <end position="999"/>
    </location>
</feature>
<dbReference type="SUPFAM" id="SSF81660">
    <property type="entry name" value="Metal cation-transporting ATPase, ATP-binding domain N"/>
    <property type="match status" value="1"/>
</dbReference>
<evidence type="ECO:0000313" key="20">
    <source>
        <dbReference type="Proteomes" id="UP000504632"/>
    </source>
</evidence>
<dbReference type="GO" id="GO:0140326">
    <property type="term" value="F:ATPase-coupled intramembrane lipid transporter activity"/>
    <property type="evidence" value="ECO:0007669"/>
    <property type="project" value="UniProtKB-EC"/>
</dbReference>
<feature type="binding site" evidence="14">
    <location>
        <position position="686"/>
    </location>
    <ligand>
        <name>ATP</name>
        <dbReference type="ChEBI" id="CHEBI:30616"/>
    </ligand>
</feature>
<evidence type="ECO:0000259" key="19">
    <source>
        <dbReference type="Pfam" id="PF16212"/>
    </source>
</evidence>
<evidence type="ECO:0000256" key="9">
    <source>
        <dbReference type="ARBA" id="ARBA00022967"/>
    </source>
</evidence>
<feature type="transmembrane region" description="Helical" evidence="16">
    <location>
        <begin position="1006"/>
        <end position="1025"/>
    </location>
</feature>
<feature type="binding site" evidence="14">
    <location>
        <position position="410"/>
    </location>
    <ligand>
        <name>ATP</name>
        <dbReference type="ChEBI" id="CHEBI:30616"/>
    </ligand>
</feature>
<keyword evidence="4 16" id="KW-0812">Transmembrane</keyword>
<dbReference type="GO" id="GO:0005886">
    <property type="term" value="C:plasma membrane"/>
    <property type="evidence" value="ECO:0007669"/>
    <property type="project" value="TreeGrafter"/>
</dbReference>
<dbReference type="PANTHER" id="PTHR24092">
    <property type="entry name" value="PROBABLE PHOSPHOLIPID-TRANSPORTING ATPASE"/>
    <property type="match status" value="1"/>
</dbReference>
<dbReference type="PANTHER" id="PTHR24092:SF198">
    <property type="entry name" value="PHOSPHOLIPID-TRANSPORTING ATPASE"/>
    <property type="match status" value="1"/>
</dbReference>
<dbReference type="OrthoDB" id="377733at2759"/>
<accession>A0A6J2W9Z4</accession>
<dbReference type="SFLD" id="SFLDF00027">
    <property type="entry name" value="p-type_atpase"/>
    <property type="match status" value="1"/>
</dbReference>
<feature type="binding site" evidence="15">
    <location>
        <position position="812"/>
    </location>
    <ligand>
        <name>Mg(2+)</name>
        <dbReference type="ChEBI" id="CHEBI:18420"/>
    </ligand>
</feature>
<feature type="transmembrane region" description="Helical" evidence="16">
    <location>
        <begin position="291"/>
        <end position="317"/>
    </location>
</feature>
<comment type="catalytic activity">
    <reaction evidence="12 16">
        <text>ATP + H2O + phospholipidSide 1 = ADP + phosphate + phospholipidSide 2.</text>
        <dbReference type="EC" id="7.6.2.1"/>
    </reaction>
</comment>
<keyword evidence="8 15" id="KW-0460">Magnesium</keyword>
<dbReference type="InterPro" id="IPR023214">
    <property type="entry name" value="HAD_sf"/>
</dbReference>
<keyword evidence="7 14" id="KW-0067">ATP-binding</keyword>
<dbReference type="SUPFAM" id="SSF56784">
    <property type="entry name" value="HAD-like"/>
    <property type="match status" value="1"/>
</dbReference>
<dbReference type="InterPro" id="IPR008250">
    <property type="entry name" value="ATPase_P-typ_transduc_dom_A_sf"/>
</dbReference>
<feature type="domain" description="P-type ATPase C-terminal" evidence="19">
    <location>
        <begin position="834"/>
        <end position="1074"/>
    </location>
</feature>
<dbReference type="GO" id="GO:0005802">
    <property type="term" value="C:trans-Golgi network"/>
    <property type="evidence" value="ECO:0007669"/>
    <property type="project" value="TreeGrafter"/>
</dbReference>
<dbReference type="EC" id="7.6.2.1" evidence="16"/>
<protein>
    <recommendedName>
        <fullName evidence="16">Phospholipid-transporting ATPase</fullName>
        <ecNumber evidence="16">7.6.2.1</ecNumber>
    </recommendedName>
</protein>
<dbReference type="GO" id="GO:0000287">
    <property type="term" value="F:magnesium ion binding"/>
    <property type="evidence" value="ECO:0007669"/>
    <property type="project" value="UniProtKB-UniRule"/>
</dbReference>
<evidence type="ECO:0000256" key="12">
    <source>
        <dbReference type="ARBA" id="ARBA00034036"/>
    </source>
</evidence>
<dbReference type="GO" id="GO:0045332">
    <property type="term" value="P:phospholipid translocation"/>
    <property type="evidence" value="ECO:0007669"/>
    <property type="project" value="TreeGrafter"/>
</dbReference>
<feature type="binding site" evidence="14">
    <location>
        <position position="788"/>
    </location>
    <ligand>
        <name>ATP</name>
        <dbReference type="ChEBI" id="CHEBI:30616"/>
    </ligand>
</feature>
<evidence type="ECO:0000256" key="17">
    <source>
        <dbReference type="SAM" id="MobiDB-lite"/>
    </source>
</evidence>
<reference evidence="21" key="1">
    <citation type="submission" date="2025-08" db="UniProtKB">
        <authorList>
            <consortium name="RefSeq"/>
        </authorList>
    </citation>
    <scope>IDENTIFICATION</scope>
</reference>
<feature type="binding site" evidence="14">
    <location>
        <position position="684"/>
    </location>
    <ligand>
        <name>ATP</name>
        <dbReference type="ChEBI" id="CHEBI:30616"/>
    </ligand>
</feature>
<dbReference type="SUPFAM" id="SSF81665">
    <property type="entry name" value="Calcium ATPase, transmembrane domain M"/>
    <property type="match status" value="1"/>
</dbReference>
<dbReference type="Proteomes" id="UP000504632">
    <property type="component" value="Chromosome 9"/>
</dbReference>
<evidence type="ECO:0000256" key="10">
    <source>
        <dbReference type="ARBA" id="ARBA00022989"/>
    </source>
</evidence>
<dbReference type="NCBIfam" id="TIGR01494">
    <property type="entry name" value="ATPase_P-type"/>
    <property type="match status" value="1"/>
</dbReference>
<dbReference type="Gene3D" id="3.40.50.1000">
    <property type="entry name" value="HAD superfamily/HAD-like"/>
    <property type="match status" value="1"/>
</dbReference>
<feature type="binding site" evidence="14">
    <location>
        <position position="412"/>
    </location>
    <ligand>
        <name>ATP</name>
        <dbReference type="ChEBI" id="CHEBI:30616"/>
    </ligand>
</feature>
<gene>
    <name evidence="21" type="primary">atp8b3</name>
</gene>
<dbReference type="InterPro" id="IPR018303">
    <property type="entry name" value="ATPase_P-typ_P_site"/>
</dbReference>
<evidence type="ECO:0000256" key="6">
    <source>
        <dbReference type="ARBA" id="ARBA00022741"/>
    </source>
</evidence>
<dbReference type="Pfam" id="PF13246">
    <property type="entry name" value="Cation_ATPase"/>
    <property type="match status" value="1"/>
</dbReference>
<dbReference type="InterPro" id="IPR023299">
    <property type="entry name" value="ATPase_P-typ_cyto_dom_N"/>
</dbReference>
<keyword evidence="6 14" id="KW-0547">Nucleotide-binding</keyword>
<dbReference type="InterPro" id="IPR006539">
    <property type="entry name" value="P-type_ATPase_IV"/>
</dbReference>
<dbReference type="SUPFAM" id="SSF81653">
    <property type="entry name" value="Calcium ATPase, transduction domain A"/>
    <property type="match status" value="1"/>
</dbReference>
<feature type="binding site" evidence="14">
    <location>
        <position position="782"/>
    </location>
    <ligand>
        <name>ATP</name>
        <dbReference type="ChEBI" id="CHEBI:30616"/>
    </ligand>
</feature>
<dbReference type="Pfam" id="PF16209">
    <property type="entry name" value="PhoLip_ATPase_N"/>
    <property type="match status" value="1"/>
</dbReference>
<dbReference type="Gene3D" id="2.70.150.10">
    <property type="entry name" value="Calcium-transporting ATPase, cytoplasmic transduction domain A"/>
    <property type="match status" value="1"/>
</dbReference>
<evidence type="ECO:0000259" key="18">
    <source>
        <dbReference type="Pfam" id="PF16209"/>
    </source>
</evidence>
<evidence type="ECO:0000256" key="11">
    <source>
        <dbReference type="ARBA" id="ARBA00023136"/>
    </source>
</evidence>
<feature type="compositionally biased region" description="Polar residues" evidence="17">
    <location>
        <begin position="1201"/>
        <end position="1220"/>
    </location>
</feature>
<evidence type="ECO:0000256" key="5">
    <source>
        <dbReference type="ARBA" id="ARBA00022723"/>
    </source>
</evidence>
<comment type="cofactor">
    <cofactor evidence="1 15">
        <name>Mg(2+)</name>
        <dbReference type="ChEBI" id="CHEBI:18420"/>
    </cofactor>
</comment>
<evidence type="ECO:0000256" key="13">
    <source>
        <dbReference type="PIRSR" id="PIRSR606539-1"/>
    </source>
</evidence>
<dbReference type="SFLD" id="SFLDG00002">
    <property type="entry name" value="C1.7:_P-type_atpase_like"/>
    <property type="match status" value="1"/>
</dbReference>
<feature type="transmembrane region" description="Helical" evidence="16">
    <location>
        <begin position="337"/>
        <end position="364"/>
    </location>
</feature>
<feature type="binding site" evidence="15">
    <location>
        <position position="412"/>
    </location>
    <ligand>
        <name>Mg(2+)</name>
        <dbReference type="ChEBI" id="CHEBI:18420"/>
    </ligand>
</feature>
<feature type="binding site" evidence="14">
    <location>
        <position position="604"/>
    </location>
    <ligand>
        <name>ATP</name>
        <dbReference type="ChEBI" id="CHEBI:30616"/>
    </ligand>
</feature>
<evidence type="ECO:0000256" key="15">
    <source>
        <dbReference type="PIRSR" id="PIRSR606539-3"/>
    </source>
</evidence>
<evidence type="ECO:0000256" key="14">
    <source>
        <dbReference type="PIRSR" id="PIRSR606539-2"/>
    </source>
</evidence>
<feature type="binding site" evidence="15">
    <location>
        <position position="808"/>
    </location>
    <ligand>
        <name>Mg(2+)</name>
        <dbReference type="ChEBI" id="CHEBI:18420"/>
    </ligand>
</feature>
<feature type="binding site" evidence="14">
    <location>
        <position position="507"/>
    </location>
    <ligand>
        <name>ATP</name>
        <dbReference type="ChEBI" id="CHEBI:30616"/>
    </ligand>
</feature>
<comment type="subcellular location">
    <subcellularLocation>
        <location evidence="2 16">Membrane</location>
        <topology evidence="2 16">Multi-pass membrane protein</topology>
    </subcellularLocation>
</comment>
<dbReference type="InterPro" id="IPR023298">
    <property type="entry name" value="ATPase_P-typ_TM_dom_sf"/>
</dbReference>
<feature type="binding site" evidence="15">
    <location>
        <position position="410"/>
    </location>
    <ligand>
        <name>Mg(2+)</name>
        <dbReference type="ChEBI" id="CHEBI:18420"/>
    </ligand>
</feature>
<keyword evidence="10 16" id="KW-1133">Transmembrane helix</keyword>
<dbReference type="InterPro" id="IPR032631">
    <property type="entry name" value="P-type_ATPase_N"/>
</dbReference>
<dbReference type="InterPro" id="IPR036412">
    <property type="entry name" value="HAD-like_sf"/>
</dbReference>
<evidence type="ECO:0000256" key="16">
    <source>
        <dbReference type="RuleBase" id="RU362033"/>
    </source>
</evidence>
<dbReference type="InterPro" id="IPR044492">
    <property type="entry name" value="P_typ_ATPase_HD_dom"/>
</dbReference>
<evidence type="ECO:0000256" key="2">
    <source>
        <dbReference type="ARBA" id="ARBA00004141"/>
    </source>
</evidence>
<feature type="transmembrane region" description="Helical" evidence="16">
    <location>
        <begin position="946"/>
        <end position="965"/>
    </location>
</feature>
<evidence type="ECO:0000256" key="1">
    <source>
        <dbReference type="ARBA" id="ARBA00001946"/>
    </source>
</evidence>
<dbReference type="GeneID" id="115820667"/>
<evidence type="ECO:0000256" key="3">
    <source>
        <dbReference type="ARBA" id="ARBA00008109"/>
    </source>
</evidence>
<feature type="binding site" evidence="14">
    <location>
        <position position="812"/>
    </location>
    <ligand>
        <name>ATP</name>
        <dbReference type="ChEBI" id="CHEBI:30616"/>
    </ligand>
</feature>
<dbReference type="PRINTS" id="PR00119">
    <property type="entry name" value="CATATPASE"/>
</dbReference>
<dbReference type="GO" id="GO:0007030">
    <property type="term" value="P:Golgi organization"/>
    <property type="evidence" value="ECO:0007669"/>
    <property type="project" value="TreeGrafter"/>
</dbReference>
<feature type="domain" description="P-type ATPase N-terminal" evidence="18">
    <location>
        <begin position="39"/>
        <end position="95"/>
    </location>
</feature>
<dbReference type="NCBIfam" id="TIGR01652">
    <property type="entry name" value="ATPase-Plipid"/>
    <property type="match status" value="1"/>
</dbReference>
<feature type="binding site" evidence="14">
    <location>
        <position position="685"/>
    </location>
    <ligand>
        <name>ATP</name>
        <dbReference type="ChEBI" id="CHEBI:30616"/>
    </ligand>
</feature>
<feature type="binding site" evidence="14">
    <location>
        <position position="571"/>
    </location>
    <ligand>
        <name>ATP</name>
        <dbReference type="ChEBI" id="CHEBI:30616"/>
    </ligand>
</feature>
<keyword evidence="11 16" id="KW-0472">Membrane</keyword>
<dbReference type="InParanoid" id="A0A6J2W9Z4"/>
<dbReference type="GO" id="GO:0016887">
    <property type="term" value="F:ATP hydrolysis activity"/>
    <property type="evidence" value="ECO:0007669"/>
    <property type="project" value="InterPro"/>
</dbReference>
<feature type="non-terminal residue" evidence="21">
    <location>
        <position position="1"/>
    </location>
</feature>
<evidence type="ECO:0000256" key="7">
    <source>
        <dbReference type="ARBA" id="ARBA00022840"/>
    </source>
</evidence>
<sequence>REREREGERYRDCVTWEVRANCRQFHQQLRRKSFLFVHWGKYADNAVRSYKYSPLTFLPLNLYEQFQRAANLYFLLIVIMQCVPAISTLRWYTTMLPLLVVLTMRGLKDLLTDLGRRRSDSQINRRPCDILTTQGFRTAQWKDVCVGDILRIHKDQIIPADLLLLCSTEPHSLCYVETADIDGETNLKFRQALSITHTELTSGPIDAELQLQMFDGIVLCEEPNSRLYSFRGELHWRGESHLLEADHILLRGTTLRNTDTAYGLALYTGSDSKVLRNCGRLRVKRTQVEKILNRVVLGIVLFVLMVALLLAIGAGVFEHNVSPRIEVLSALRGDFTPVYTGFLAFWGYVILLSPSMPMTLYITFEVMRMIHCFMIGWDLEMYWAETDSPAHARTTSLNEELGQVGHLLSDKTGTLTQNKLLFRQCCIAGCIYGDTSVTGEKTKPLDLSWNPFSCGDLLFSDQRLVDRLREKGCAQTREFFTALALCHTVMSERKDGSLRYQAASPDEGALVSAARELGWVFLTRTRDSMTLNELGHTRQYQLLALLDFTSKRRRMSVLVREPEGGLKLYCKGADIVILERLQNNCPDLESTENALELFAQGCLRTLCVAVRSVTEELWREWSHGLKQAAKATAQREKMLEDVYGRMETELTLLGVTAIEDRLQDGVPETIASLRRAGIKVWVLTGDKTETAVNVGYSCKLMDPDTRLLQGDELKQLLQDSSPDIAFLKTVDSDVWSTHRETGGRKTALVITGHELAELTAKPETGAKLIALSDQCQSVLCCRVTPGQKAEVIHLIRKHSPSVTMAIGDGANDVNMIKTAHIGVGLYGVEGSQAVQNADFAVAQFSFLRRLLLVHGHWSYLRICLFLRYFLYKTTAFALVHVWYSFYNGFSAQSVYENWFIALYTSMYTTFPIQCLAIFEQDVSAEGCVCWPEVYTVGQRHKLLNPLVLSATLLYSFYTSVILIFFPLGVFQYASLDYQTFAVTVATSAVFTTTVEIVLYTKFWTKWNIIAIFVSLGCYFLITLITQSPRLFQSAPTDYYFPGVAPNAFSNPVFWLTVLITTCAAILPSVTVRALGLVLANPDKHKVHNSYGSQGTDSPKLQSWFKRDTPRRRSSYAMSQGKGFGQLLTSGAGLHNRAPPKDRRFLYLRKTKSTPQALWLPLLECHTGRDQPLSSLDRSATQANINRSLLSRPQCHTGRHQPLSSLDRSATQADINRSPLSTAVPHRPTSTALLS</sequence>
<keyword evidence="5 15" id="KW-0479">Metal-binding</keyword>
<dbReference type="FunFam" id="3.40.50.1000:FF:000130">
    <property type="entry name" value="Phospholipid-transporting ATPase"/>
    <property type="match status" value="1"/>
</dbReference>
<dbReference type="SFLD" id="SFLDS00003">
    <property type="entry name" value="Haloacid_Dehalogenase"/>
    <property type="match status" value="1"/>
</dbReference>
<dbReference type="Pfam" id="PF16212">
    <property type="entry name" value="PhoLip_ATPase_C"/>
    <property type="match status" value="1"/>
</dbReference>
<dbReference type="CTD" id="148229"/>
<dbReference type="GO" id="GO:0005524">
    <property type="term" value="F:ATP binding"/>
    <property type="evidence" value="ECO:0007669"/>
    <property type="project" value="UniProtKB-UniRule"/>
</dbReference>
<dbReference type="Gene3D" id="3.40.1110.10">
    <property type="entry name" value="Calcium-transporting ATPase, cytoplasmic domain N"/>
    <property type="match status" value="1"/>
</dbReference>
<feature type="binding site" evidence="14">
    <location>
        <position position="411"/>
    </location>
    <ligand>
        <name>ATP</name>
        <dbReference type="ChEBI" id="CHEBI:30616"/>
    </ligand>
</feature>
<dbReference type="PROSITE" id="PS00154">
    <property type="entry name" value="ATPASE_E1_E2"/>
    <property type="match status" value="1"/>
</dbReference>
<proteinExistence type="inferred from homology"/>
<organism evidence="20 21">
    <name type="scientific">Chanos chanos</name>
    <name type="common">Milkfish</name>
    <name type="synonym">Mugil chanos</name>
    <dbReference type="NCBI Taxonomy" id="29144"/>
    <lineage>
        <taxon>Eukaryota</taxon>
        <taxon>Metazoa</taxon>
        <taxon>Chordata</taxon>
        <taxon>Craniata</taxon>
        <taxon>Vertebrata</taxon>
        <taxon>Euteleostomi</taxon>
        <taxon>Actinopterygii</taxon>
        <taxon>Neopterygii</taxon>
        <taxon>Teleostei</taxon>
        <taxon>Ostariophysi</taxon>
        <taxon>Gonorynchiformes</taxon>
        <taxon>Chanidae</taxon>
        <taxon>Chanos</taxon>
    </lineage>
</organism>
<feature type="transmembrane region" description="Helical" evidence="16">
    <location>
        <begin position="868"/>
        <end position="886"/>
    </location>
</feature>
<evidence type="ECO:0000256" key="4">
    <source>
        <dbReference type="ARBA" id="ARBA00022692"/>
    </source>
</evidence>
<evidence type="ECO:0000256" key="8">
    <source>
        <dbReference type="ARBA" id="ARBA00022842"/>
    </source>
</evidence>
<feature type="transmembrane region" description="Helical" evidence="16">
    <location>
        <begin position="69"/>
        <end position="86"/>
    </location>
</feature>
<feature type="region of interest" description="Disordered" evidence="17">
    <location>
        <begin position="1192"/>
        <end position="1234"/>
    </location>
</feature>
<dbReference type="InterPro" id="IPR001757">
    <property type="entry name" value="P_typ_ATPase"/>
</dbReference>
<dbReference type="CDD" id="cd02073">
    <property type="entry name" value="P-type_ATPase_APLT_Dnf-like"/>
    <property type="match status" value="1"/>
</dbReference>
<dbReference type="RefSeq" id="XP_030640166.1">
    <property type="nucleotide sequence ID" value="XM_030784306.1"/>
</dbReference>
<dbReference type="InterPro" id="IPR032630">
    <property type="entry name" value="P_typ_ATPase_c"/>
</dbReference>